<keyword evidence="2" id="KW-0645">Protease</keyword>
<proteinExistence type="predicted"/>
<keyword evidence="2" id="KW-0482">Metalloprotease</keyword>
<dbReference type="RefSeq" id="WP_188216958.1">
    <property type="nucleotide sequence ID" value="NZ_BAABGH010000002.1"/>
</dbReference>
<dbReference type="PROSITE" id="PS51257">
    <property type="entry name" value="PROKAR_LIPOPROTEIN"/>
    <property type="match status" value="1"/>
</dbReference>
<sequence>MKHKLLLLLTAALVFSSCTKDNSSNSTNFKIENQQATGSSAFDILSDDTYKSLIIELVYVEGFAPTSTAISNFQNFLNARIYKPGGITVEKRAIASPGESPYTTKEIAAIEDKNRTLYNTEDQIAIWMFFADGESDQNDDTSVVLGTAYRNTSFVIYEETLHGFSDSRYEPNRITLESTVINHEFGHILGLTNLGTAMTEDHEDPEHEKHCDVESCLMYWAAESSSSLGNLFNAGTVPQLDPKCLADLQANGGK</sequence>
<keyword evidence="3" id="KW-1185">Reference proteome</keyword>
<dbReference type="InterPro" id="IPR024079">
    <property type="entry name" value="MetalloPept_cat_dom_sf"/>
</dbReference>
<accession>A0A8J6QA46</accession>
<evidence type="ECO:0000313" key="3">
    <source>
        <dbReference type="Proteomes" id="UP000602057"/>
    </source>
</evidence>
<organism evidence="2 3">
    <name type="scientific">Aestuariibaculum suncheonense</name>
    <dbReference type="NCBI Taxonomy" id="1028745"/>
    <lineage>
        <taxon>Bacteria</taxon>
        <taxon>Pseudomonadati</taxon>
        <taxon>Bacteroidota</taxon>
        <taxon>Flavobacteriia</taxon>
        <taxon>Flavobacteriales</taxon>
        <taxon>Flavobacteriaceae</taxon>
    </lineage>
</organism>
<dbReference type="EMBL" id="JACVXC010000005">
    <property type="protein sequence ID" value="MBD0836467.1"/>
    <property type="molecule type" value="Genomic_DNA"/>
</dbReference>
<dbReference type="GO" id="GO:0008237">
    <property type="term" value="F:metallopeptidase activity"/>
    <property type="evidence" value="ECO:0007669"/>
    <property type="project" value="UniProtKB-KW"/>
</dbReference>
<evidence type="ECO:0000256" key="1">
    <source>
        <dbReference type="SAM" id="SignalP"/>
    </source>
</evidence>
<name>A0A8J6QA46_9FLAO</name>
<keyword evidence="2" id="KW-0378">Hydrolase</keyword>
<protein>
    <submittedName>
        <fullName evidence="2">Membrane metalloprotease</fullName>
    </submittedName>
</protein>
<dbReference type="Proteomes" id="UP000602057">
    <property type="component" value="Unassembled WGS sequence"/>
</dbReference>
<feature type="chain" id="PRO_5035186340" evidence="1">
    <location>
        <begin position="21"/>
        <end position="254"/>
    </location>
</feature>
<reference evidence="2" key="1">
    <citation type="journal article" date="2013" name="Int. J. Syst. Evol. Microbiol.">
        <title>Aestuariibaculum suncheonense gen. nov., sp. nov., a marine bacterium of the family Flavobacteriaceae isolated from a tidal flat and emended descriptions of the genera Gaetbulibacter and Tamlana.</title>
        <authorList>
            <person name="Jeong S.H."/>
            <person name="Park M.S."/>
            <person name="Jin H.M."/>
            <person name="Lee K."/>
            <person name="Park W."/>
            <person name="Jeon C.O."/>
        </authorList>
    </citation>
    <scope>NUCLEOTIDE SEQUENCE</scope>
    <source>
        <strain evidence="2">SC17</strain>
    </source>
</reference>
<dbReference type="SUPFAM" id="SSF55486">
    <property type="entry name" value="Metalloproteases ('zincins'), catalytic domain"/>
    <property type="match status" value="1"/>
</dbReference>
<dbReference type="Gene3D" id="3.40.390.10">
    <property type="entry name" value="Collagenase (Catalytic Domain)"/>
    <property type="match status" value="1"/>
</dbReference>
<dbReference type="AlphaFoldDB" id="A0A8J6QA46"/>
<gene>
    <name evidence="2" type="ORF">ICJ84_13575</name>
</gene>
<reference evidence="2" key="2">
    <citation type="submission" date="2020-09" db="EMBL/GenBank/DDBJ databases">
        <authorList>
            <person name="Wu Z."/>
        </authorList>
    </citation>
    <scope>NUCLEOTIDE SEQUENCE</scope>
    <source>
        <strain evidence="2">SC17</strain>
    </source>
</reference>
<comment type="caution">
    <text evidence="2">The sequence shown here is derived from an EMBL/GenBank/DDBJ whole genome shotgun (WGS) entry which is preliminary data.</text>
</comment>
<keyword evidence="1" id="KW-0732">Signal</keyword>
<evidence type="ECO:0000313" key="2">
    <source>
        <dbReference type="EMBL" id="MBD0836467.1"/>
    </source>
</evidence>
<feature type="signal peptide" evidence="1">
    <location>
        <begin position="1"/>
        <end position="20"/>
    </location>
</feature>